<organism evidence="5 6">
    <name type="scientific">Frigoriglobus tundricola</name>
    <dbReference type="NCBI Taxonomy" id="2774151"/>
    <lineage>
        <taxon>Bacteria</taxon>
        <taxon>Pseudomonadati</taxon>
        <taxon>Planctomycetota</taxon>
        <taxon>Planctomycetia</taxon>
        <taxon>Gemmatales</taxon>
        <taxon>Gemmataceae</taxon>
        <taxon>Frigoriglobus</taxon>
    </lineage>
</organism>
<keyword evidence="6" id="KW-1185">Reference proteome</keyword>
<feature type="region of interest" description="Disordered" evidence="1">
    <location>
        <begin position="999"/>
        <end position="1028"/>
    </location>
</feature>
<dbReference type="EMBL" id="CP053452">
    <property type="protein sequence ID" value="QJW98398.1"/>
    <property type="molecule type" value="Genomic_DNA"/>
</dbReference>
<evidence type="ECO:0000259" key="2">
    <source>
        <dbReference type="Pfam" id="PF07583"/>
    </source>
</evidence>
<dbReference type="InterPro" id="IPR011444">
    <property type="entry name" value="DUF1549"/>
</dbReference>
<dbReference type="SUPFAM" id="SSF46626">
    <property type="entry name" value="Cytochrome c"/>
    <property type="match status" value="1"/>
</dbReference>
<dbReference type="Proteomes" id="UP000503447">
    <property type="component" value="Chromosome"/>
</dbReference>
<feature type="domain" description="DUF1553" evidence="3">
    <location>
        <begin position="1113"/>
        <end position="1381"/>
    </location>
</feature>
<dbReference type="InterPro" id="IPR011429">
    <property type="entry name" value="Cyt_c_Planctomycete-type"/>
</dbReference>
<dbReference type="RefSeq" id="WP_171473595.1">
    <property type="nucleotide sequence ID" value="NZ_CP053452.2"/>
</dbReference>
<feature type="region of interest" description="Disordered" evidence="1">
    <location>
        <begin position="700"/>
        <end position="797"/>
    </location>
</feature>
<feature type="domain" description="DUF1549" evidence="2">
    <location>
        <begin position="169"/>
        <end position="375"/>
    </location>
</feature>
<feature type="compositionally biased region" description="Basic and acidic residues" evidence="1">
    <location>
        <begin position="759"/>
        <end position="797"/>
    </location>
</feature>
<dbReference type="GO" id="GO:0009055">
    <property type="term" value="F:electron transfer activity"/>
    <property type="evidence" value="ECO:0007669"/>
    <property type="project" value="InterPro"/>
</dbReference>
<dbReference type="Pfam" id="PF07583">
    <property type="entry name" value="PSCyt2"/>
    <property type="match status" value="1"/>
</dbReference>
<dbReference type="PANTHER" id="PTHR35889:SF3">
    <property type="entry name" value="F-BOX DOMAIN-CONTAINING PROTEIN"/>
    <property type="match status" value="1"/>
</dbReference>
<dbReference type="Gene3D" id="1.10.760.10">
    <property type="entry name" value="Cytochrome c-like domain"/>
    <property type="match status" value="1"/>
</dbReference>
<dbReference type="Pfam" id="PF07587">
    <property type="entry name" value="PSD1"/>
    <property type="match status" value="1"/>
</dbReference>
<sequence length="1435" mass="158750">MRFFVQSLLGTGVLIPAVLVFTPFTPRSEAGGDDKPGHPAPVGGRPVSYLREVRPILAQHCFRCHGPDEAARKGKLRLDLKDNALAARKGKHVIAAGDPHGSLVWERMITEDDSRRMPPEGAPSLTKEQIATLKAWIEQGAKWGDHWSLVPPTKGAIPVVPDDAWVRDPLDAFVFARLQRAGLRPEAEAGRETWLRRASFDLTGLPPTPTEVDEFLKDKSPDAYAKQVDRLLASPRYGERQAQEWLDLARYADTSGYQNDTPRQIWKWREWVINAYNANMTFDRFTIEQLAGDLLPNATLAQRIATGFNRNHPTNSEAGEEEDEYRSAYVIDRVNTTATVFMGLTMACAQCHDHKYDPISQRDFYSFYSFFNNIKERDADYFGARSSIPIPNPDQEPRLADLKTRIAALQSRLDRADPLTDDDQKGWERKTLARLAGPVPWTTAKPTALLSRHGAVLKLLDDGSVLSTGTAPVKDTYDVMFLPGKRRIAAIRLELVPDDSQPGKALGRATDGRFNLSVIEIRHTTLADSQDPPLVYVSRAEADINQKPKEDPALFDMFPGSIESAVVIEPLGTGPAGAFGFRPGWSIVGDERRKPHEAVFLPLDPLETNEASVLRISLHQLGGAKFRSLIGRFRISYTEDDRVREILMPAQTKLWSSMGPFPAEDLAKAYGTAFEPEKDIKHEPLDLKKNYTKVVFVPETKGTGIPKGTTPGKGSEPTPAPTPKIAGGKSAPEPPKSEPGFKPIPKATDEDTSGGVLAKKSDKVDVKAKDAKPDGKEAIEGKKDKPRPEKISWAEQNKWRDASPVNLQGSGTFTYYLTRKIISTRPRTVMLQIDGPVGFKMWLNGEVVQASAPPPPVALPSAPPKTDTKPGGDEEPGAPEVDNLEPGAVRRGGRNNTEKKFRIGLRQGENEFVVKVVFGGSPGGRPGPPGPGMGGPSGGSFTFHLTPEGDDVLTHEVAMALRREEQDRIKGFTRLPVAPAPRPVAAPVAPGFVPSLKEDSKKVGLVGEKTAPPKPNEDDDTRSPSERRQKVLRDYFRSHIDPVGRIIAEELARLKDEEKELKRQMPQTLVMEELEEARQAYIFIRGLYKNRGENVPPATPAVLPLMPAELPHNRLGLAKWLVSGQHPLTARVLVNRIWQQYFSLGLVRTAEDFGVRGEVPTHPELLDYLATELVSGGWDLKKFHKRIVLSATYRQSAVVSKEKREHDPENRLFSRGPRLRLTAEMVRDNALAVSGLLFEKIGGESVKPVQPKDAGKSIDGFSGAYRRDRDEKQYRRGLYVYWKRGSPYPSMLNFDACKRDTPTVTRATTTTPLQALTLLNDPVYVECAKMLGQRMLKDKEATGRARDLEKPEADAKRLAYGFRLCTSRAPTEKEVGILRDLLDDQRAHFKADAGAAKKFLSVGDAKVDERIDPAEAAAWASVGSALLNLDATIHR</sequence>
<dbReference type="PANTHER" id="PTHR35889">
    <property type="entry name" value="CYCLOINULO-OLIGOSACCHARIDE FRUCTANOTRANSFERASE-RELATED"/>
    <property type="match status" value="1"/>
</dbReference>
<dbReference type="InterPro" id="IPR022655">
    <property type="entry name" value="DUF1553"/>
</dbReference>
<evidence type="ECO:0000313" key="5">
    <source>
        <dbReference type="EMBL" id="QJW98398.1"/>
    </source>
</evidence>
<reference evidence="6" key="1">
    <citation type="submission" date="2020-05" db="EMBL/GenBank/DDBJ databases">
        <title>Frigoriglobus tundricola gen. nov., sp. nov., a psychrotolerant cellulolytic planctomycete of the family Gemmataceae with two divergent copies of 16S rRNA gene.</title>
        <authorList>
            <person name="Kulichevskaya I.S."/>
            <person name="Ivanova A.A."/>
            <person name="Naumoff D.G."/>
            <person name="Beletsky A.V."/>
            <person name="Rijpstra W.I.C."/>
            <person name="Sinninghe Damste J.S."/>
            <person name="Mardanov A.V."/>
            <person name="Ravin N.V."/>
            <person name="Dedysh S.N."/>
        </authorList>
    </citation>
    <scope>NUCLEOTIDE SEQUENCE [LARGE SCALE GENOMIC DNA]</scope>
    <source>
        <strain evidence="6">PL17</strain>
    </source>
</reference>
<feature type="compositionally biased region" description="Pro residues" evidence="1">
    <location>
        <begin position="852"/>
        <end position="863"/>
    </location>
</feature>
<evidence type="ECO:0000256" key="1">
    <source>
        <dbReference type="SAM" id="MobiDB-lite"/>
    </source>
</evidence>
<evidence type="ECO:0008006" key="7">
    <source>
        <dbReference type="Google" id="ProtNLM"/>
    </source>
</evidence>
<dbReference type="KEGG" id="ftj:FTUN_5988"/>
<accession>A0A6M5YWU0</accession>
<dbReference type="InterPro" id="IPR036909">
    <property type="entry name" value="Cyt_c-like_dom_sf"/>
</dbReference>
<dbReference type="GO" id="GO:0020037">
    <property type="term" value="F:heme binding"/>
    <property type="evidence" value="ECO:0007669"/>
    <property type="project" value="InterPro"/>
</dbReference>
<proteinExistence type="predicted"/>
<evidence type="ECO:0000313" key="6">
    <source>
        <dbReference type="Proteomes" id="UP000503447"/>
    </source>
</evidence>
<dbReference type="Pfam" id="PF07635">
    <property type="entry name" value="PSCyt1"/>
    <property type="match status" value="1"/>
</dbReference>
<evidence type="ECO:0000259" key="3">
    <source>
        <dbReference type="Pfam" id="PF07587"/>
    </source>
</evidence>
<name>A0A6M5YWU0_9BACT</name>
<evidence type="ECO:0000259" key="4">
    <source>
        <dbReference type="Pfam" id="PF07635"/>
    </source>
</evidence>
<feature type="domain" description="Cytochrome C Planctomycete-type" evidence="4">
    <location>
        <begin position="61"/>
        <end position="121"/>
    </location>
</feature>
<feature type="compositionally biased region" description="Low complexity" evidence="1">
    <location>
        <begin position="700"/>
        <end position="714"/>
    </location>
</feature>
<feature type="region of interest" description="Disordered" evidence="1">
    <location>
        <begin position="852"/>
        <end position="897"/>
    </location>
</feature>
<protein>
    <recommendedName>
        <fullName evidence="7">Cytochrome c domain-containing protein</fullName>
    </recommendedName>
</protein>
<gene>
    <name evidence="5" type="ORF">FTUN_5988</name>
</gene>
<feature type="region of interest" description="Disordered" evidence="1">
    <location>
        <begin position="920"/>
        <end position="939"/>
    </location>
</feature>